<keyword evidence="3" id="KW-1185">Reference proteome</keyword>
<accession>A0AAJ0G9M3</accession>
<feature type="domain" description="Heterokaryon incompatibility" evidence="1">
    <location>
        <begin position="114"/>
        <end position="266"/>
    </location>
</feature>
<dbReference type="PANTHER" id="PTHR33112">
    <property type="entry name" value="DOMAIN PROTEIN, PUTATIVE-RELATED"/>
    <property type="match status" value="1"/>
</dbReference>
<protein>
    <recommendedName>
        <fullName evidence="1">Heterokaryon incompatibility domain-containing protein</fullName>
    </recommendedName>
</protein>
<evidence type="ECO:0000259" key="1">
    <source>
        <dbReference type="Pfam" id="PF06985"/>
    </source>
</evidence>
<organism evidence="2 3">
    <name type="scientific">Extremus antarcticus</name>
    <dbReference type="NCBI Taxonomy" id="702011"/>
    <lineage>
        <taxon>Eukaryota</taxon>
        <taxon>Fungi</taxon>
        <taxon>Dikarya</taxon>
        <taxon>Ascomycota</taxon>
        <taxon>Pezizomycotina</taxon>
        <taxon>Dothideomycetes</taxon>
        <taxon>Dothideomycetidae</taxon>
        <taxon>Mycosphaerellales</taxon>
        <taxon>Extremaceae</taxon>
        <taxon>Extremus</taxon>
    </lineage>
</organism>
<reference evidence="2" key="1">
    <citation type="submission" date="2023-04" db="EMBL/GenBank/DDBJ databases">
        <title>Black Yeasts Isolated from many extreme environments.</title>
        <authorList>
            <person name="Coleine C."/>
            <person name="Stajich J.E."/>
            <person name="Selbmann L."/>
        </authorList>
    </citation>
    <scope>NUCLEOTIDE SEQUENCE</scope>
    <source>
        <strain evidence="2">CCFEE 5312</strain>
    </source>
</reference>
<gene>
    <name evidence="2" type="ORF">LTR09_005289</name>
</gene>
<dbReference type="PANTHER" id="PTHR33112:SF16">
    <property type="entry name" value="HETEROKARYON INCOMPATIBILITY DOMAIN-CONTAINING PROTEIN"/>
    <property type="match status" value="1"/>
</dbReference>
<name>A0AAJ0G9M3_9PEZI</name>
<evidence type="ECO:0000313" key="2">
    <source>
        <dbReference type="EMBL" id="KAK3053545.1"/>
    </source>
</evidence>
<dbReference type="Pfam" id="PF06985">
    <property type="entry name" value="HET"/>
    <property type="match status" value="1"/>
</dbReference>
<evidence type="ECO:0000313" key="3">
    <source>
        <dbReference type="Proteomes" id="UP001271007"/>
    </source>
</evidence>
<proteinExistence type="predicted"/>
<dbReference type="Proteomes" id="UP001271007">
    <property type="component" value="Unassembled WGS sequence"/>
</dbReference>
<dbReference type="AlphaFoldDB" id="A0AAJ0G9M3"/>
<comment type="caution">
    <text evidence="2">The sequence shown here is derived from an EMBL/GenBank/DDBJ whole genome shotgun (WGS) entry which is preliminary data.</text>
</comment>
<sequence>MLKPTIITDGSSLSTVDLKHAAGIAATGGQGHEWLWAMYTVPDDPAASAFPPFHRASYDHPGVYEQIQAWKETCKSHVVCQQRRPRLLQLPRRVLDLEDTRCRLRETLAEKGEYIALSYCWGAPQPERLLNANIVEYKDRIDIAKVPKTIQDAITVTRELGFSYLWVDSMCIIQDDEADEMSEISKMRDIYAQSSLTICASGAQTCNEGFIYTACTPGTSTRMPDIGVNYPCTLPDGSSGHVRLIERAEYKPEAETLAWRGWTYQEELLPTSTVRFGACLSWECDQLSESRTLSSLTGGIDCKLPFSTLFLDPDTSQHVMRRTLHDIFVPTNLSDSDLAASPDRSLCPTNEANYRDHSSTYMMQNCTCDDGPFFAAWQMAVSNYTNRQLSSPADKLPALAGLAEAFSRVREDKYIAGLWQRTMLHDLMWTTKPVGRRKEDIVDCNVDLYDASNPFGAVTGGSVTLSAPMRKFKLVKGAYFTMLRVEGEHFQIVSESMEKMSPPSDFASPRFDLVLPQSPDLEGLGRLEEGIDVWCIPMRQEVVQAKRTFPGQDGPVPVALMDGLVLLPAQTDSGAFRRIGVWVTDYRGLLKEEESPFYGVAQ</sequence>
<dbReference type="EMBL" id="JAWDJX010000015">
    <property type="protein sequence ID" value="KAK3053545.1"/>
    <property type="molecule type" value="Genomic_DNA"/>
</dbReference>
<dbReference type="InterPro" id="IPR010730">
    <property type="entry name" value="HET"/>
</dbReference>